<evidence type="ECO:0000313" key="8">
    <source>
        <dbReference type="Proteomes" id="UP000800093"/>
    </source>
</evidence>
<dbReference type="AlphaFoldDB" id="A0A9P4KFG6"/>
<dbReference type="InterPro" id="IPR036910">
    <property type="entry name" value="HMG_box_dom_sf"/>
</dbReference>
<dbReference type="FunFam" id="1.10.30.10:FF:000041">
    <property type="entry name" value="HMG box family protein"/>
    <property type="match status" value="1"/>
</dbReference>
<feature type="region of interest" description="Disordered" evidence="5">
    <location>
        <begin position="37"/>
        <end position="125"/>
    </location>
</feature>
<dbReference type="SUPFAM" id="SSF47095">
    <property type="entry name" value="HMG-box"/>
    <property type="match status" value="1"/>
</dbReference>
<dbReference type="GO" id="GO:0001228">
    <property type="term" value="F:DNA-binding transcription activator activity, RNA polymerase II-specific"/>
    <property type="evidence" value="ECO:0007669"/>
    <property type="project" value="TreeGrafter"/>
</dbReference>
<feature type="compositionally biased region" description="Polar residues" evidence="5">
    <location>
        <begin position="37"/>
        <end position="71"/>
    </location>
</feature>
<evidence type="ECO:0000259" key="6">
    <source>
        <dbReference type="PROSITE" id="PS50118"/>
    </source>
</evidence>
<evidence type="ECO:0000256" key="4">
    <source>
        <dbReference type="PROSITE-ProRule" id="PRU00267"/>
    </source>
</evidence>
<gene>
    <name evidence="7" type="ORF">CC78DRAFT_15934</name>
</gene>
<organism evidence="7 8">
    <name type="scientific">Lojkania enalia</name>
    <dbReference type="NCBI Taxonomy" id="147567"/>
    <lineage>
        <taxon>Eukaryota</taxon>
        <taxon>Fungi</taxon>
        <taxon>Dikarya</taxon>
        <taxon>Ascomycota</taxon>
        <taxon>Pezizomycotina</taxon>
        <taxon>Dothideomycetes</taxon>
        <taxon>Pleosporomycetidae</taxon>
        <taxon>Pleosporales</taxon>
        <taxon>Pleosporales incertae sedis</taxon>
        <taxon>Lojkania</taxon>
    </lineage>
</organism>
<sequence>MLASRILPPPVRPSPPTPPIATFFSIPRRYVKLNTKVGASQSNMENAKQTRSLQKTSRANDALSSSTSSPVGTKEEQLNSFTPCPRITRKRAASIEEEMNGREPQGNSPVDSRAVQGASSTGSGELSRHVCLCHPELKIPRPRNAFILYRQHHQHAIVARNPGLANPEISKIIGEQWKAESEAQKKIWRDLAVARHQEQYPDYRYQPRRFGRTSSTTLNPAGQHTTIDKFWCPKCGGRSIKTPTSPYLSSTASTPTLPPPNISENHTPTTKYLPMMNSLSLESPAHHRRIPSLSSLNHIQTVTASQDQAIYSPPTPDGKRRRYNHAPTSNSHRDGEYYGHIRRDSLPPIALFRQSTPNSATMPPPRTARRASVGLNVLVPNTDDQSRSVEAMVMSVPFPVKIKVLGRITPPLKDPGPTSPAIQVRGAIIAIEGEDTIAVYELSEWLKDFLAKDKEYSPRLGEPPKGPEDKGEVTFEDYLGLIKEWHGKSKDMVKYITTPISESDDEGQKQKNKSENHIKPVVILPTYQLRASDVYTSCIPIQDAYSPTDHWQWIATLWRGTVGPDLTIYIHSYDPKDGLGTAKLVDLNEEVRCMTVRKEKGSKFDAGALRRVGFEVSEWIQGIGEKSA</sequence>
<dbReference type="Proteomes" id="UP000800093">
    <property type="component" value="Unassembled WGS sequence"/>
</dbReference>
<keyword evidence="8" id="KW-1185">Reference proteome</keyword>
<dbReference type="GO" id="GO:0000978">
    <property type="term" value="F:RNA polymerase II cis-regulatory region sequence-specific DNA binding"/>
    <property type="evidence" value="ECO:0007669"/>
    <property type="project" value="TreeGrafter"/>
</dbReference>
<dbReference type="PANTHER" id="PTHR10270:SF320">
    <property type="entry name" value="BOX TRANSCRIPTIONAL REGULATOR, PUTATIVE (AFU_ORTHOLOGUE AFUA_4G10820)-RELATED"/>
    <property type="match status" value="1"/>
</dbReference>
<evidence type="ECO:0000256" key="5">
    <source>
        <dbReference type="SAM" id="MobiDB-lite"/>
    </source>
</evidence>
<evidence type="ECO:0000256" key="1">
    <source>
        <dbReference type="ARBA" id="ARBA00023015"/>
    </source>
</evidence>
<feature type="domain" description="HMG box" evidence="6">
    <location>
        <begin position="139"/>
        <end position="204"/>
    </location>
</feature>
<feature type="compositionally biased region" description="Low complexity" evidence="5">
    <location>
        <begin position="243"/>
        <end position="255"/>
    </location>
</feature>
<dbReference type="InterPro" id="IPR050140">
    <property type="entry name" value="SRY-related_HMG-box_TF-like"/>
</dbReference>
<dbReference type="GO" id="GO:0005634">
    <property type="term" value="C:nucleus"/>
    <property type="evidence" value="ECO:0007669"/>
    <property type="project" value="UniProtKB-UniRule"/>
</dbReference>
<feature type="region of interest" description="Disordered" evidence="5">
    <location>
        <begin position="243"/>
        <end position="268"/>
    </location>
</feature>
<keyword evidence="3" id="KW-0804">Transcription</keyword>
<evidence type="ECO:0000313" key="7">
    <source>
        <dbReference type="EMBL" id="KAF2268179.1"/>
    </source>
</evidence>
<proteinExistence type="predicted"/>
<comment type="caution">
    <text evidence="7">The sequence shown here is derived from an EMBL/GenBank/DDBJ whole genome shotgun (WGS) entry which is preliminary data.</text>
</comment>
<dbReference type="InterPro" id="IPR009071">
    <property type="entry name" value="HMG_box_dom"/>
</dbReference>
<dbReference type="OrthoDB" id="6247875at2759"/>
<dbReference type="PROSITE" id="PS50118">
    <property type="entry name" value="HMG_BOX_2"/>
    <property type="match status" value="1"/>
</dbReference>
<evidence type="ECO:0000256" key="3">
    <source>
        <dbReference type="ARBA" id="ARBA00023163"/>
    </source>
</evidence>
<evidence type="ECO:0000256" key="2">
    <source>
        <dbReference type="ARBA" id="ARBA00023125"/>
    </source>
</evidence>
<dbReference type="GO" id="GO:0030154">
    <property type="term" value="P:cell differentiation"/>
    <property type="evidence" value="ECO:0007669"/>
    <property type="project" value="TreeGrafter"/>
</dbReference>
<keyword evidence="1" id="KW-0805">Transcription regulation</keyword>
<dbReference type="GO" id="GO:0000122">
    <property type="term" value="P:negative regulation of transcription by RNA polymerase II"/>
    <property type="evidence" value="ECO:0007669"/>
    <property type="project" value="TreeGrafter"/>
</dbReference>
<keyword evidence="4" id="KW-0539">Nucleus</keyword>
<dbReference type="CDD" id="cd01389">
    <property type="entry name" value="HMG-box_ROX1-like"/>
    <property type="match status" value="1"/>
</dbReference>
<protein>
    <recommendedName>
        <fullName evidence="6">HMG box domain-containing protein</fullName>
    </recommendedName>
</protein>
<feature type="region of interest" description="Disordered" evidence="5">
    <location>
        <begin position="1"/>
        <end position="20"/>
    </location>
</feature>
<keyword evidence="2 4" id="KW-0238">DNA-binding</keyword>
<accession>A0A9P4KFG6</accession>
<dbReference type="SMART" id="SM00398">
    <property type="entry name" value="HMG"/>
    <property type="match status" value="1"/>
</dbReference>
<feature type="region of interest" description="Disordered" evidence="5">
    <location>
        <begin position="304"/>
        <end position="339"/>
    </location>
</feature>
<dbReference type="PANTHER" id="PTHR10270">
    <property type="entry name" value="SOX TRANSCRIPTION FACTOR"/>
    <property type="match status" value="1"/>
</dbReference>
<dbReference type="Pfam" id="PF00505">
    <property type="entry name" value="HMG_box"/>
    <property type="match status" value="1"/>
</dbReference>
<feature type="DNA-binding region" description="HMG box" evidence="4">
    <location>
        <begin position="139"/>
        <end position="204"/>
    </location>
</feature>
<name>A0A9P4KFG6_9PLEO</name>
<feature type="compositionally biased region" description="Pro residues" evidence="5">
    <location>
        <begin position="7"/>
        <end position="19"/>
    </location>
</feature>
<reference evidence="8" key="1">
    <citation type="journal article" date="2020" name="Stud. Mycol.">
        <title>101 Dothideomycetes genomes: A test case for predicting lifestyles and emergence of pathogens.</title>
        <authorList>
            <person name="Haridas S."/>
            <person name="Albert R."/>
            <person name="Binder M."/>
            <person name="Bloem J."/>
            <person name="LaButti K."/>
            <person name="Salamov A."/>
            <person name="Andreopoulos B."/>
            <person name="Baker S."/>
            <person name="Barry K."/>
            <person name="Bills G."/>
            <person name="Bluhm B."/>
            <person name="Cannon C."/>
            <person name="Castanera R."/>
            <person name="Culley D."/>
            <person name="Daum C."/>
            <person name="Ezra D."/>
            <person name="Gonzalez J."/>
            <person name="Henrissat B."/>
            <person name="Kuo A."/>
            <person name="Liang C."/>
            <person name="Lipzen A."/>
            <person name="Lutzoni F."/>
            <person name="Magnuson J."/>
            <person name="Mondo S."/>
            <person name="Nolan M."/>
            <person name="Ohm R."/>
            <person name="Pangilinan J."/>
            <person name="Park H.-J."/>
            <person name="Ramirez L."/>
            <person name="Alfaro M."/>
            <person name="Sun H."/>
            <person name="Tritt A."/>
            <person name="Yoshinaga Y."/>
            <person name="Zwiers L.-H."/>
            <person name="Turgeon B."/>
            <person name="Goodwin S."/>
            <person name="Spatafora J."/>
            <person name="Crous P."/>
            <person name="Grigoriev I."/>
        </authorList>
    </citation>
    <scope>NUCLEOTIDE SEQUENCE [LARGE SCALE GENOMIC DNA]</scope>
    <source>
        <strain evidence="8">CBS 304.66</strain>
    </source>
</reference>
<dbReference type="EMBL" id="ML986587">
    <property type="protein sequence ID" value="KAF2268179.1"/>
    <property type="molecule type" value="Genomic_DNA"/>
</dbReference>
<dbReference type="Gene3D" id="1.10.30.10">
    <property type="entry name" value="High mobility group box domain"/>
    <property type="match status" value="1"/>
</dbReference>